<dbReference type="GO" id="GO:0008641">
    <property type="term" value="F:ubiquitin-like modifier activating enzyme activity"/>
    <property type="evidence" value="ECO:0007669"/>
    <property type="project" value="InterPro"/>
</dbReference>
<dbReference type="GO" id="GO:0004792">
    <property type="term" value="F:thiosulfate-cyanide sulfurtransferase activity"/>
    <property type="evidence" value="ECO:0007669"/>
    <property type="project" value="TreeGrafter"/>
</dbReference>
<keyword evidence="2 14" id="KW-0808">Transferase</keyword>
<dbReference type="NCBIfam" id="NF004281">
    <property type="entry name" value="PRK05690.1"/>
    <property type="match status" value="1"/>
</dbReference>
<comment type="similarity">
    <text evidence="1">Belongs to the HesA/MoeB/ThiF family.</text>
</comment>
<dbReference type="GO" id="GO:0005829">
    <property type="term" value="C:cytosol"/>
    <property type="evidence" value="ECO:0007669"/>
    <property type="project" value="TreeGrafter"/>
</dbReference>
<dbReference type="Gene3D" id="3.40.50.720">
    <property type="entry name" value="NAD(P)-binding Rossmann-like Domain"/>
    <property type="match status" value="1"/>
</dbReference>
<evidence type="ECO:0000256" key="10">
    <source>
        <dbReference type="ARBA" id="ARBA00075110"/>
    </source>
</evidence>
<keyword evidence="14" id="KW-0548">Nucleotidyltransferase</keyword>
<evidence type="ECO:0000256" key="3">
    <source>
        <dbReference type="ARBA" id="ARBA00022741"/>
    </source>
</evidence>
<evidence type="ECO:0000256" key="9">
    <source>
        <dbReference type="ARBA" id="ARBA00073635"/>
    </source>
</evidence>
<dbReference type="RefSeq" id="WP_171587755.1">
    <property type="nucleotide sequence ID" value="NZ_JABGBO010000001.1"/>
</dbReference>
<comment type="caution">
    <text evidence="14">The sequence shown here is derived from an EMBL/GenBank/DDBJ whole genome shotgun (WGS) entry which is preliminary data.</text>
</comment>
<dbReference type="InterPro" id="IPR035985">
    <property type="entry name" value="Ubiquitin-activating_enz"/>
</dbReference>
<name>A0A7Y4LAI0_9BURK</name>
<dbReference type="InterPro" id="IPR000594">
    <property type="entry name" value="ThiF_NAD_FAD-bd"/>
</dbReference>
<dbReference type="CDD" id="cd00757">
    <property type="entry name" value="ThiF_MoeB_HesA_family"/>
    <property type="match status" value="1"/>
</dbReference>
<comment type="function">
    <text evidence="6">Catalyzes the adenylation by ATP of the carboxyl group of the C-terminal glycine of sulfur carrier protein MoaD.</text>
</comment>
<dbReference type="PANTHER" id="PTHR10953:SF102">
    <property type="entry name" value="ADENYLYLTRANSFERASE AND SULFURTRANSFERASE MOCS3"/>
    <property type="match status" value="1"/>
</dbReference>
<evidence type="ECO:0000256" key="5">
    <source>
        <dbReference type="ARBA" id="ARBA00052218"/>
    </source>
</evidence>
<comment type="subunit">
    <text evidence="7">Homodimer. Forms a stable heterotetrameric complex of 2 MoeB and 2 MoaD during adenylation of MoaD.</text>
</comment>
<dbReference type="FunFam" id="3.40.50.720:FF:000033">
    <property type="entry name" value="Adenylyltransferase and sulfurtransferase MOCS3"/>
    <property type="match status" value="1"/>
</dbReference>
<evidence type="ECO:0000313" key="14">
    <source>
        <dbReference type="EMBL" id="NOL48776.1"/>
    </source>
</evidence>
<evidence type="ECO:0000256" key="4">
    <source>
        <dbReference type="ARBA" id="ARBA00022840"/>
    </source>
</evidence>
<evidence type="ECO:0000256" key="12">
    <source>
        <dbReference type="ARBA" id="ARBA00078531"/>
    </source>
</evidence>
<dbReference type="EMBL" id="JABGBO010000001">
    <property type="protein sequence ID" value="NOL48776.1"/>
    <property type="molecule type" value="Genomic_DNA"/>
</dbReference>
<organism evidence="14 15">
    <name type="scientific">Pelistega europaea</name>
    <dbReference type="NCBI Taxonomy" id="106147"/>
    <lineage>
        <taxon>Bacteria</taxon>
        <taxon>Pseudomonadati</taxon>
        <taxon>Pseudomonadota</taxon>
        <taxon>Betaproteobacteria</taxon>
        <taxon>Burkholderiales</taxon>
        <taxon>Alcaligenaceae</taxon>
        <taxon>Pelistega</taxon>
    </lineage>
</organism>
<dbReference type="AlphaFoldDB" id="A0A7Y4LAI0"/>
<protein>
    <recommendedName>
        <fullName evidence="9">Molybdopterin-synthase adenylyltransferase</fullName>
        <ecNumber evidence="8">2.7.7.80</ecNumber>
    </recommendedName>
    <alternativeName>
        <fullName evidence="12">MoaD protein adenylase</fullName>
    </alternativeName>
    <alternativeName>
        <fullName evidence="10">Molybdopterin-converting factor subunit 1 adenylase</fullName>
    </alternativeName>
    <alternativeName>
        <fullName evidence="11">Sulfur carrier protein MoaD adenylyltransferase</fullName>
    </alternativeName>
</protein>
<evidence type="ECO:0000256" key="6">
    <source>
        <dbReference type="ARBA" id="ARBA00055169"/>
    </source>
</evidence>
<evidence type="ECO:0000256" key="1">
    <source>
        <dbReference type="ARBA" id="ARBA00009919"/>
    </source>
</evidence>
<evidence type="ECO:0000313" key="15">
    <source>
        <dbReference type="Proteomes" id="UP000541421"/>
    </source>
</evidence>
<dbReference type="GO" id="GO:0008146">
    <property type="term" value="F:sulfotransferase activity"/>
    <property type="evidence" value="ECO:0007669"/>
    <property type="project" value="TreeGrafter"/>
</dbReference>
<dbReference type="EC" id="2.7.7.80" evidence="8"/>
<keyword evidence="4" id="KW-0067">ATP-binding</keyword>
<comment type="catalytic activity">
    <reaction evidence="5">
        <text>[molybdopterin-synthase sulfur-carrier protein]-C-terminal Gly-Gly + ATP + H(+) = [molybdopterin-synthase sulfur-carrier protein]-C-terminal Gly-Gly-AMP + diphosphate</text>
        <dbReference type="Rhea" id="RHEA:43616"/>
        <dbReference type="Rhea" id="RHEA-COMP:12159"/>
        <dbReference type="Rhea" id="RHEA-COMP:12202"/>
        <dbReference type="ChEBI" id="CHEBI:15378"/>
        <dbReference type="ChEBI" id="CHEBI:30616"/>
        <dbReference type="ChEBI" id="CHEBI:33019"/>
        <dbReference type="ChEBI" id="CHEBI:90618"/>
        <dbReference type="ChEBI" id="CHEBI:90778"/>
        <dbReference type="EC" id="2.7.7.80"/>
    </reaction>
</comment>
<gene>
    <name evidence="14" type="primary">moeB</name>
    <name evidence="14" type="ORF">HKX40_01295</name>
</gene>
<evidence type="ECO:0000259" key="13">
    <source>
        <dbReference type="Pfam" id="PF00899"/>
    </source>
</evidence>
<dbReference type="Proteomes" id="UP000541421">
    <property type="component" value="Unassembled WGS sequence"/>
</dbReference>
<dbReference type="GO" id="GO:0061605">
    <property type="term" value="F:molybdopterin-synthase adenylyltransferase activity"/>
    <property type="evidence" value="ECO:0007669"/>
    <property type="project" value="UniProtKB-EC"/>
</dbReference>
<sequence length="249" mass="27519">MNDNQMLRYARHIMLEDFGFEGQEQLNQSRVFILGMGGLGSPAAMYLAAAGVGHLIIADDDTVELSNLQRQIIHRTEGVGQLKVDSAAQTLRALNPDVHVETIDYRLSPEQAAEIIQQVDVVLDCSDNYTTRQVLNQLCFLHKKPLVTAAAIRWQGMISSFDFRTDYSPCYACMFDPEDNLGVDNCATLGVISPLLGVMGSMQALEAMKLLLGLADTLVGKLAIFDAKTSQWRYVTLAKSPYCRVCHTV</sequence>
<feature type="domain" description="THIF-type NAD/FAD binding fold" evidence="13">
    <location>
        <begin position="9"/>
        <end position="245"/>
    </location>
</feature>
<proteinExistence type="inferred from homology"/>
<dbReference type="GO" id="GO:0005524">
    <property type="term" value="F:ATP binding"/>
    <property type="evidence" value="ECO:0007669"/>
    <property type="project" value="UniProtKB-KW"/>
</dbReference>
<evidence type="ECO:0000256" key="11">
    <source>
        <dbReference type="ARBA" id="ARBA00075328"/>
    </source>
</evidence>
<evidence type="ECO:0000256" key="7">
    <source>
        <dbReference type="ARBA" id="ARBA00063809"/>
    </source>
</evidence>
<evidence type="ECO:0000256" key="8">
    <source>
        <dbReference type="ARBA" id="ARBA00066884"/>
    </source>
</evidence>
<accession>A0A7Y4LAI0</accession>
<reference evidence="14 15" key="1">
    <citation type="submission" date="2020-05" db="EMBL/GenBank/DDBJ databases">
        <authorList>
            <person name="Niu N."/>
        </authorList>
    </citation>
    <scope>NUCLEOTIDE SEQUENCE [LARGE SCALE GENOMIC DNA]</scope>
    <source>
        <strain evidence="14 15">LMG10982</strain>
    </source>
</reference>
<keyword evidence="3" id="KW-0547">Nucleotide-binding</keyword>
<dbReference type="InterPro" id="IPR045886">
    <property type="entry name" value="ThiF/MoeB/HesA"/>
</dbReference>
<dbReference type="SUPFAM" id="SSF69572">
    <property type="entry name" value="Activating enzymes of the ubiquitin-like proteins"/>
    <property type="match status" value="1"/>
</dbReference>
<dbReference type="PANTHER" id="PTHR10953">
    <property type="entry name" value="UBIQUITIN-ACTIVATING ENZYME E1"/>
    <property type="match status" value="1"/>
</dbReference>
<evidence type="ECO:0000256" key="2">
    <source>
        <dbReference type="ARBA" id="ARBA00022679"/>
    </source>
</evidence>
<dbReference type="Pfam" id="PF00899">
    <property type="entry name" value="ThiF"/>
    <property type="match status" value="1"/>
</dbReference>
<keyword evidence="15" id="KW-1185">Reference proteome</keyword>